<dbReference type="SUPFAM" id="SSF51182">
    <property type="entry name" value="RmlC-like cupins"/>
    <property type="match status" value="1"/>
</dbReference>
<dbReference type="RefSeq" id="WP_245910188.1">
    <property type="nucleotide sequence ID" value="NZ_OBEG01000003.1"/>
</dbReference>
<gene>
    <name evidence="1" type="ORF">SAMN04244553_3790</name>
</gene>
<proteinExistence type="predicted"/>
<accession>A0A285LLS3</accession>
<dbReference type="Proteomes" id="UP000219565">
    <property type="component" value="Unassembled WGS sequence"/>
</dbReference>
<dbReference type="InterPro" id="IPR011051">
    <property type="entry name" value="RmlC_Cupin_sf"/>
</dbReference>
<organism evidence="1 2">
    <name type="scientific">Nocardia amikacinitolerans</name>
    <dbReference type="NCBI Taxonomy" id="756689"/>
    <lineage>
        <taxon>Bacteria</taxon>
        <taxon>Bacillati</taxon>
        <taxon>Actinomycetota</taxon>
        <taxon>Actinomycetes</taxon>
        <taxon>Mycobacteriales</taxon>
        <taxon>Nocardiaceae</taxon>
        <taxon>Nocardia</taxon>
    </lineage>
</organism>
<evidence type="ECO:0008006" key="3">
    <source>
        <dbReference type="Google" id="ProtNLM"/>
    </source>
</evidence>
<dbReference type="STRING" id="1379680.GCA_001612615_03270"/>
<reference evidence="1 2" key="1">
    <citation type="submission" date="2017-09" db="EMBL/GenBank/DDBJ databases">
        <authorList>
            <person name="Ehlers B."/>
            <person name="Leendertz F.H."/>
        </authorList>
    </citation>
    <scope>NUCLEOTIDE SEQUENCE [LARGE SCALE GENOMIC DNA]</scope>
    <source>
        <strain evidence="1 2">DSM 45537</strain>
    </source>
</reference>
<keyword evidence="2" id="KW-1185">Reference proteome</keyword>
<evidence type="ECO:0000313" key="1">
    <source>
        <dbReference type="EMBL" id="SNY85875.1"/>
    </source>
</evidence>
<evidence type="ECO:0000313" key="2">
    <source>
        <dbReference type="Proteomes" id="UP000219565"/>
    </source>
</evidence>
<sequence length="216" mass="24733">MNTVEQIIKPLRDIDWNNTEAVHTSTRPVLDELATDRQLLRTSALATLDDQKLLSLCEHYDILDKLVLFSDPSGIRLRLHVFQPGYFDRPHNHRWTYSSRILRGRYLHRLYGDAELDSSLHPGTLDAVQVREEVVGTSYTLSHKAIHAVVAEPGTVSLVLRGPAVADRFLVMDAATGAAWWQYGAAQESEEDSRKKRMSRERMREVIDQLIDWMVL</sequence>
<dbReference type="AlphaFoldDB" id="A0A285LLS3"/>
<dbReference type="EMBL" id="OBEG01000003">
    <property type="protein sequence ID" value="SNY85875.1"/>
    <property type="molecule type" value="Genomic_DNA"/>
</dbReference>
<name>A0A285LLS3_9NOCA</name>
<protein>
    <recommendedName>
        <fullName evidence="3">Cysteine dioxygenase type I</fullName>
    </recommendedName>
</protein>